<dbReference type="AlphaFoldDB" id="A0A7K8GVD8"/>
<evidence type="ECO:0000313" key="3">
    <source>
        <dbReference type="Proteomes" id="UP000526602"/>
    </source>
</evidence>
<feature type="region of interest" description="Disordered" evidence="1">
    <location>
        <begin position="336"/>
        <end position="374"/>
    </location>
</feature>
<sequence>KLEQLKRRIQEQKRKQQAAAREQECLIFAKEPRPKRALKRKVCRVASAPPAPAYRDQRKRSSAWRIQKEHQRQPSPKSSALERAVAGKGVNLPGVSAWREGQKLARRLLGPPPPFPHLRSRTGEQSTAETFEPLERGRGLGAMPVMGNSSRVKGNEPVGKSPGFQSSVVAPSKAERGSNAPTEDTNQALRNLLLQSQSCEEHRHTRLPRDAVKQQSLGIHSPSPGFWDITPSAFSGERVKPSLMKDGDKPSTSGSCSRGKSASPQRQKGSEKENLKQPSKRRANLKKPHPYSPESVREFMYQKKAERKKKLLEEKKSLAQAAEMRKKRLQEVYRKQKEAIGKKSGPDEMHKSIGKTSSAKGNPQRELEQEQTSEGILERSFMAWVDETSSPLLPEDHRGRSKQDRVRAIHSLSEELAEKIDVARKRLSAASWVKASADKQSTPLDLYSEAPSVPEPETARDGPDRTMTVRMPLDTTDPEVLHVTSSGECHGLGRSGLVGSTEGAAALDRQKEMPTPLPGGNAEREELPWITHSAGQRHLSPGGDLRNTLQGFPVNKGSKVDISLWHEKPITSPASPAQRFLARSLQGELTAWRDHYGCETSLKVQNQDEMAKQSPGESLRIWDSLSFQPSATLSTDGFEQDLGKGDLSCPELKGKHRSHLDILRQTSLLLAHKLKLQQLQQKQQLMVLREKAKREVHESHRFLGDLLQHSSEESRSSRGSDPSVTGLYHAEQTQRGRWLEGDLAAGSNREMGSMRHSALKIERDHSPVDPKIVGERKPLGEGSSYCSVLQGGEHETDHGQSLHSRRTLNLSSPWVNLPHGETWDNSGDSSDQASSQNSLKWSAAIPHYGSSSTFCGSSLAVVEQCLRGEELRARHQAVLLQLRRKALRERARAELAWLGHQRRVLENLQDSTGASAMAAKQHKILMELKQEQAEIRHLQNIHRAAHQERKLLLKQQREILMMQHSTAQLQEKLQSLAGKPEVMKSGSKESCVQPKHRQ</sequence>
<feature type="compositionally biased region" description="Basic and acidic residues" evidence="1">
    <location>
        <begin position="199"/>
        <end position="212"/>
    </location>
</feature>
<dbReference type="PANTHER" id="PTHR13958:SF3">
    <property type="entry name" value="CAP-GLY DOMAIN-CONTAINING PROTEIN-RELATED"/>
    <property type="match status" value="1"/>
</dbReference>
<feature type="compositionally biased region" description="Basic and acidic residues" evidence="1">
    <location>
        <begin position="295"/>
        <end position="304"/>
    </location>
</feature>
<feature type="region of interest" description="Disordered" evidence="1">
    <location>
        <begin position="1"/>
        <end position="21"/>
    </location>
</feature>
<feature type="compositionally biased region" description="Basic and acidic residues" evidence="1">
    <location>
        <begin position="1"/>
        <end position="14"/>
    </location>
</feature>
<proteinExistence type="predicted"/>
<accession>A0A7K8GVD8</accession>
<feature type="region of interest" description="Disordered" evidence="1">
    <location>
        <begin position="445"/>
        <end position="466"/>
    </location>
</feature>
<feature type="compositionally biased region" description="Polar residues" evidence="1">
    <location>
        <begin position="250"/>
        <end position="267"/>
    </location>
</feature>
<dbReference type="PANTHER" id="PTHR13958">
    <property type="entry name" value="CENTROSOME-ASSOCIATED PROTEIN 350"/>
    <property type="match status" value="1"/>
</dbReference>
<feature type="non-terminal residue" evidence="2">
    <location>
        <position position="998"/>
    </location>
</feature>
<dbReference type="EMBL" id="VZTJ01005183">
    <property type="protein sequence ID" value="NXC08424.1"/>
    <property type="molecule type" value="Genomic_DNA"/>
</dbReference>
<feature type="region of interest" description="Disordered" evidence="1">
    <location>
        <begin position="975"/>
        <end position="998"/>
    </location>
</feature>
<feature type="compositionally biased region" description="Basic and acidic residues" evidence="1">
    <location>
        <begin position="237"/>
        <end position="249"/>
    </location>
</feature>
<evidence type="ECO:0000313" key="2">
    <source>
        <dbReference type="EMBL" id="NXC08424.1"/>
    </source>
</evidence>
<name>A0A7K8GVD8_ORTSP</name>
<feature type="compositionally biased region" description="Basic residues" evidence="1">
    <location>
        <begin position="278"/>
        <end position="289"/>
    </location>
</feature>
<feature type="non-terminal residue" evidence="2">
    <location>
        <position position="1"/>
    </location>
</feature>
<feature type="region of interest" description="Disordered" evidence="1">
    <location>
        <begin position="199"/>
        <end position="308"/>
    </location>
</feature>
<dbReference type="GO" id="GO:0005813">
    <property type="term" value="C:centrosome"/>
    <property type="evidence" value="ECO:0007669"/>
    <property type="project" value="InterPro"/>
</dbReference>
<organism evidence="2 3">
    <name type="scientific">Orthonyx spaldingii</name>
    <name type="common">Chowchilla</name>
    <dbReference type="NCBI Taxonomy" id="38397"/>
    <lineage>
        <taxon>Eukaryota</taxon>
        <taxon>Metazoa</taxon>
        <taxon>Chordata</taxon>
        <taxon>Craniata</taxon>
        <taxon>Vertebrata</taxon>
        <taxon>Euteleostomi</taxon>
        <taxon>Archelosauria</taxon>
        <taxon>Archosauria</taxon>
        <taxon>Dinosauria</taxon>
        <taxon>Saurischia</taxon>
        <taxon>Theropoda</taxon>
        <taxon>Coelurosauria</taxon>
        <taxon>Aves</taxon>
        <taxon>Neognathae</taxon>
        <taxon>Neoaves</taxon>
        <taxon>Telluraves</taxon>
        <taxon>Australaves</taxon>
        <taxon>Passeriformes</taxon>
        <taxon>Corvoidea</taxon>
        <taxon>Orthonychidae</taxon>
        <taxon>Orthonyx</taxon>
    </lineage>
</organism>
<feature type="region of interest" description="Disordered" evidence="1">
    <location>
        <begin position="108"/>
        <end position="184"/>
    </location>
</feature>
<comment type="caution">
    <text evidence="2">The sequence shown here is derived from an EMBL/GenBank/DDBJ whole genome shotgun (WGS) entry which is preliminary data.</text>
</comment>
<reference evidence="2 3" key="1">
    <citation type="submission" date="2019-09" db="EMBL/GenBank/DDBJ databases">
        <title>Bird 10,000 Genomes (B10K) Project - Family phase.</title>
        <authorList>
            <person name="Zhang G."/>
        </authorList>
    </citation>
    <scope>NUCLEOTIDE SEQUENCE [LARGE SCALE GENOMIC DNA]</scope>
    <source>
        <strain evidence="2">B10K-DU-029-32</strain>
        <tissue evidence="2">Liver or heart</tissue>
    </source>
</reference>
<keyword evidence="3" id="KW-1185">Reference proteome</keyword>
<evidence type="ECO:0000256" key="1">
    <source>
        <dbReference type="SAM" id="MobiDB-lite"/>
    </source>
</evidence>
<dbReference type="GO" id="GO:0034453">
    <property type="term" value="P:microtubule anchoring"/>
    <property type="evidence" value="ECO:0007669"/>
    <property type="project" value="InterPro"/>
</dbReference>
<protein>
    <submittedName>
        <fullName evidence="2">CE350 protein</fullName>
    </submittedName>
</protein>
<feature type="region of interest" description="Disordered" evidence="1">
    <location>
        <begin position="705"/>
        <end position="733"/>
    </location>
</feature>
<dbReference type="Proteomes" id="UP000526602">
    <property type="component" value="Unassembled WGS sequence"/>
</dbReference>
<dbReference type="GO" id="GO:0008017">
    <property type="term" value="F:microtubule binding"/>
    <property type="evidence" value="ECO:0007669"/>
    <property type="project" value="InterPro"/>
</dbReference>
<dbReference type="InterPro" id="IPR028750">
    <property type="entry name" value="CEP350/CC187"/>
</dbReference>
<feature type="region of interest" description="Disordered" evidence="1">
    <location>
        <begin position="46"/>
        <end position="83"/>
    </location>
</feature>
<gene>
    <name evidence="2" type="primary">Cep350</name>
    <name evidence="2" type="ORF">ORTSPA_R16041</name>
</gene>
<feature type="compositionally biased region" description="Basic and acidic residues" evidence="1">
    <location>
        <begin position="336"/>
        <end position="351"/>
    </location>
</feature>